<protein>
    <submittedName>
        <fullName evidence="5">ABC transporter ATP-binding protein</fullName>
    </submittedName>
</protein>
<proteinExistence type="predicted"/>
<keyword evidence="2" id="KW-0547">Nucleotide-binding</keyword>
<dbReference type="GO" id="GO:0016887">
    <property type="term" value="F:ATP hydrolysis activity"/>
    <property type="evidence" value="ECO:0007669"/>
    <property type="project" value="InterPro"/>
</dbReference>
<name>A0A5C6RM61_9BACT</name>
<dbReference type="InterPro" id="IPR027417">
    <property type="entry name" value="P-loop_NTPase"/>
</dbReference>
<dbReference type="OrthoDB" id="9808363at2"/>
<dbReference type="InterPro" id="IPR017871">
    <property type="entry name" value="ABC_transporter-like_CS"/>
</dbReference>
<dbReference type="Pfam" id="PF00005">
    <property type="entry name" value="ABC_tran"/>
    <property type="match status" value="1"/>
</dbReference>
<evidence type="ECO:0000313" key="5">
    <source>
        <dbReference type="EMBL" id="TXB63044.1"/>
    </source>
</evidence>
<dbReference type="GO" id="GO:0005524">
    <property type="term" value="F:ATP binding"/>
    <property type="evidence" value="ECO:0007669"/>
    <property type="project" value="UniProtKB-KW"/>
</dbReference>
<keyword evidence="3 5" id="KW-0067">ATP-binding</keyword>
<sequence>MKIELDSVGKRYKTEWIIRGLSLEVAPGQRYAITGPNGSGKSTLMKMLSGFLSPSKGQVSFSLDGRQLGVHEVYRHLSFAAPYIELIEELTLTEAIRFHRQFKATKPGMDDEAIYQLLGFRKARSKQVRNFSSGMKQRLRLALALVTESPLLLLDEPTTNLDEEGIGWYRGLIARFGTGRTLVIASNAAVDFDFCEHKVYIPDYKQ</sequence>
<dbReference type="InterPro" id="IPR051782">
    <property type="entry name" value="ABC_Transporter_VariousFunc"/>
</dbReference>
<gene>
    <name evidence="5" type="ORF">FRY97_11115</name>
</gene>
<dbReference type="EMBL" id="VOOR01000020">
    <property type="protein sequence ID" value="TXB63044.1"/>
    <property type="molecule type" value="Genomic_DNA"/>
</dbReference>
<dbReference type="AlphaFoldDB" id="A0A5C6RM61"/>
<dbReference type="SUPFAM" id="SSF52540">
    <property type="entry name" value="P-loop containing nucleoside triphosphate hydrolases"/>
    <property type="match status" value="1"/>
</dbReference>
<dbReference type="InterPro" id="IPR003439">
    <property type="entry name" value="ABC_transporter-like_ATP-bd"/>
</dbReference>
<dbReference type="PROSITE" id="PS00211">
    <property type="entry name" value="ABC_TRANSPORTER_1"/>
    <property type="match status" value="1"/>
</dbReference>
<evidence type="ECO:0000313" key="6">
    <source>
        <dbReference type="Proteomes" id="UP000321580"/>
    </source>
</evidence>
<evidence type="ECO:0000256" key="3">
    <source>
        <dbReference type="ARBA" id="ARBA00022840"/>
    </source>
</evidence>
<dbReference type="Proteomes" id="UP000321580">
    <property type="component" value="Unassembled WGS sequence"/>
</dbReference>
<reference evidence="5 6" key="1">
    <citation type="submission" date="2019-08" db="EMBL/GenBank/DDBJ databases">
        <title>Genome of Phaeodactylibacter luteus.</title>
        <authorList>
            <person name="Bowman J.P."/>
        </authorList>
    </citation>
    <scope>NUCLEOTIDE SEQUENCE [LARGE SCALE GENOMIC DNA]</scope>
    <source>
        <strain evidence="5 6">KCTC 42180</strain>
    </source>
</reference>
<dbReference type="PANTHER" id="PTHR42939">
    <property type="entry name" value="ABC TRANSPORTER ATP-BINDING PROTEIN ALBC-RELATED"/>
    <property type="match status" value="1"/>
</dbReference>
<dbReference type="PANTHER" id="PTHR42939:SF1">
    <property type="entry name" value="ABC TRANSPORTER ATP-BINDING PROTEIN ALBC-RELATED"/>
    <property type="match status" value="1"/>
</dbReference>
<evidence type="ECO:0000256" key="2">
    <source>
        <dbReference type="ARBA" id="ARBA00022741"/>
    </source>
</evidence>
<keyword evidence="6" id="KW-1185">Reference proteome</keyword>
<keyword evidence="1" id="KW-0813">Transport</keyword>
<dbReference type="RefSeq" id="WP_147167599.1">
    <property type="nucleotide sequence ID" value="NZ_VOOR01000020.1"/>
</dbReference>
<comment type="caution">
    <text evidence="5">The sequence shown here is derived from an EMBL/GenBank/DDBJ whole genome shotgun (WGS) entry which is preliminary data.</text>
</comment>
<evidence type="ECO:0000256" key="1">
    <source>
        <dbReference type="ARBA" id="ARBA00022448"/>
    </source>
</evidence>
<dbReference type="InterPro" id="IPR003593">
    <property type="entry name" value="AAA+_ATPase"/>
</dbReference>
<evidence type="ECO:0000259" key="4">
    <source>
        <dbReference type="PROSITE" id="PS50893"/>
    </source>
</evidence>
<dbReference type="SMART" id="SM00382">
    <property type="entry name" value="AAA"/>
    <property type="match status" value="1"/>
</dbReference>
<dbReference type="PROSITE" id="PS50893">
    <property type="entry name" value="ABC_TRANSPORTER_2"/>
    <property type="match status" value="1"/>
</dbReference>
<feature type="domain" description="ABC transporter" evidence="4">
    <location>
        <begin position="3"/>
        <end position="206"/>
    </location>
</feature>
<dbReference type="Gene3D" id="3.40.50.300">
    <property type="entry name" value="P-loop containing nucleotide triphosphate hydrolases"/>
    <property type="match status" value="1"/>
</dbReference>
<organism evidence="5 6">
    <name type="scientific">Phaeodactylibacter luteus</name>
    <dbReference type="NCBI Taxonomy" id="1564516"/>
    <lineage>
        <taxon>Bacteria</taxon>
        <taxon>Pseudomonadati</taxon>
        <taxon>Bacteroidota</taxon>
        <taxon>Saprospiria</taxon>
        <taxon>Saprospirales</taxon>
        <taxon>Haliscomenobacteraceae</taxon>
        <taxon>Phaeodactylibacter</taxon>
    </lineage>
</organism>
<accession>A0A5C6RM61</accession>